<evidence type="ECO:0000313" key="2">
    <source>
        <dbReference type="EMBL" id="KAK7100445.1"/>
    </source>
</evidence>
<keyword evidence="3" id="KW-1185">Reference proteome</keyword>
<keyword evidence="1" id="KW-1133">Transmembrane helix</keyword>
<reference evidence="2 3" key="1">
    <citation type="submission" date="2024-02" db="EMBL/GenBank/DDBJ databases">
        <title>Chromosome-scale genome assembly of the rough periwinkle Littorina saxatilis.</title>
        <authorList>
            <person name="De Jode A."/>
            <person name="Faria R."/>
            <person name="Formenti G."/>
            <person name="Sims Y."/>
            <person name="Smith T.P."/>
            <person name="Tracey A."/>
            <person name="Wood J.M.D."/>
            <person name="Zagrodzka Z.B."/>
            <person name="Johannesson K."/>
            <person name="Butlin R.K."/>
            <person name="Leder E.H."/>
        </authorList>
    </citation>
    <scope>NUCLEOTIDE SEQUENCE [LARGE SCALE GENOMIC DNA]</scope>
    <source>
        <strain evidence="2">Snail1</strain>
        <tissue evidence="2">Muscle</tissue>
    </source>
</reference>
<gene>
    <name evidence="2" type="ORF">V1264_023404</name>
</gene>
<dbReference type="Proteomes" id="UP001374579">
    <property type="component" value="Unassembled WGS sequence"/>
</dbReference>
<feature type="transmembrane region" description="Helical" evidence="1">
    <location>
        <begin position="15"/>
        <end position="40"/>
    </location>
</feature>
<evidence type="ECO:0000256" key="1">
    <source>
        <dbReference type="SAM" id="Phobius"/>
    </source>
</evidence>
<comment type="caution">
    <text evidence="2">The sequence shown here is derived from an EMBL/GenBank/DDBJ whole genome shotgun (WGS) entry which is preliminary data.</text>
</comment>
<accession>A0AAN9GB45</accession>
<sequence>MILGPGTSQTGIPDLALPIFFCLAGALVGVCLSALLLFCVEIQGIPSFVLGKSSLQLVCHQESVENKPLQVKKKACAGFFLCVGCGCKLNGGWHEQHRLVWNLVNFAKFSFPF</sequence>
<name>A0AAN9GB45_9CAEN</name>
<dbReference type="EMBL" id="JBAMIC010000011">
    <property type="protein sequence ID" value="KAK7100445.1"/>
    <property type="molecule type" value="Genomic_DNA"/>
</dbReference>
<proteinExistence type="predicted"/>
<protein>
    <submittedName>
        <fullName evidence="2">Uncharacterized protein</fullName>
    </submittedName>
</protein>
<organism evidence="2 3">
    <name type="scientific">Littorina saxatilis</name>
    <dbReference type="NCBI Taxonomy" id="31220"/>
    <lineage>
        <taxon>Eukaryota</taxon>
        <taxon>Metazoa</taxon>
        <taxon>Spiralia</taxon>
        <taxon>Lophotrochozoa</taxon>
        <taxon>Mollusca</taxon>
        <taxon>Gastropoda</taxon>
        <taxon>Caenogastropoda</taxon>
        <taxon>Littorinimorpha</taxon>
        <taxon>Littorinoidea</taxon>
        <taxon>Littorinidae</taxon>
        <taxon>Littorina</taxon>
    </lineage>
</organism>
<evidence type="ECO:0000313" key="3">
    <source>
        <dbReference type="Proteomes" id="UP001374579"/>
    </source>
</evidence>
<dbReference type="AlphaFoldDB" id="A0AAN9GB45"/>
<keyword evidence="1" id="KW-0812">Transmembrane</keyword>
<keyword evidence="1" id="KW-0472">Membrane</keyword>